<evidence type="ECO:0000313" key="3">
    <source>
        <dbReference type="EMBL" id="AIF00807.1"/>
    </source>
</evidence>
<evidence type="ECO:0000259" key="2">
    <source>
        <dbReference type="Pfam" id="PF01583"/>
    </source>
</evidence>
<feature type="domain" description="APS kinase" evidence="2">
    <location>
        <begin position="2"/>
        <end position="149"/>
    </location>
</feature>
<dbReference type="PANTHER" id="PTHR42700">
    <property type="entry name" value="SULFATE ADENYLYLTRANSFERASE"/>
    <property type="match status" value="1"/>
</dbReference>
<dbReference type="GO" id="GO:0005737">
    <property type="term" value="C:cytoplasm"/>
    <property type="evidence" value="ECO:0007669"/>
    <property type="project" value="TreeGrafter"/>
</dbReference>
<sequence>MPFAIWITGLPGSGKSTISKELAKNIGAEILRLDEFRKELVPNPKFTDEERTFIYTKLAEKGAKLSEKKNVIFDATDNLNIGRKKAKQLIKDFFVVQIECPIDICEERENKRTDKAGVQDIYNRARKGEIKIPGLNDKYIKEENPLIIINSDELTPIESAELISNKIRNI</sequence>
<dbReference type="SUPFAM" id="SSF52540">
    <property type="entry name" value="P-loop containing nucleoside triphosphate hydrolases"/>
    <property type="match status" value="1"/>
</dbReference>
<dbReference type="EMBL" id="KF900602">
    <property type="protein sequence ID" value="AIF00807.1"/>
    <property type="molecule type" value="Genomic_DNA"/>
</dbReference>
<dbReference type="Pfam" id="PF01583">
    <property type="entry name" value="APS_kinase"/>
    <property type="match status" value="1"/>
</dbReference>
<dbReference type="InterPro" id="IPR059117">
    <property type="entry name" value="APS_kinase_dom"/>
</dbReference>
<protein>
    <submittedName>
        <fullName evidence="3">Adenylylsulfate kinase (CysC)</fullName>
        <ecNumber evidence="3">2.7.1.25</ecNumber>
    </submittedName>
</protein>
<evidence type="ECO:0000256" key="1">
    <source>
        <dbReference type="ARBA" id="ARBA00022679"/>
    </source>
</evidence>
<organism evidence="3">
    <name type="scientific">uncultured marine group II/III euryarchaeote KM3_139_C07</name>
    <dbReference type="NCBI Taxonomy" id="1457870"/>
    <lineage>
        <taxon>Archaea</taxon>
        <taxon>Methanobacteriati</taxon>
        <taxon>Methanobacteriota</taxon>
        <taxon>environmental samples</taxon>
    </lineage>
</organism>
<proteinExistence type="predicted"/>
<dbReference type="GO" id="GO:0019379">
    <property type="term" value="P:sulfate assimilation, phosphoadenylyl sulfate reduction by phosphoadenylyl-sulfate reductase (thioredoxin)"/>
    <property type="evidence" value="ECO:0007669"/>
    <property type="project" value="TreeGrafter"/>
</dbReference>
<dbReference type="GO" id="GO:0010134">
    <property type="term" value="P:sulfate assimilation via adenylyl sulfate reduction"/>
    <property type="evidence" value="ECO:0007669"/>
    <property type="project" value="TreeGrafter"/>
</dbReference>
<dbReference type="InterPro" id="IPR027417">
    <property type="entry name" value="P-loop_NTPase"/>
</dbReference>
<gene>
    <name evidence="3" type="primary">cysC</name>
</gene>
<dbReference type="Gene3D" id="3.40.50.300">
    <property type="entry name" value="P-loop containing nucleotide triphosphate hydrolases"/>
    <property type="match status" value="1"/>
</dbReference>
<reference evidence="3" key="1">
    <citation type="journal article" date="2014" name="Genome Biol. Evol.">
        <title>Pangenome evidence for extensive interdomain horizontal transfer affecting lineage core and shell genes in uncultured planktonic thaumarchaeota and euryarchaeota.</title>
        <authorList>
            <person name="Deschamps P."/>
            <person name="Zivanovic Y."/>
            <person name="Moreira D."/>
            <person name="Rodriguez-Valera F."/>
            <person name="Lopez-Garcia P."/>
        </authorList>
    </citation>
    <scope>NUCLEOTIDE SEQUENCE</scope>
</reference>
<name>A0A075GFM8_9EURY</name>
<dbReference type="AlphaFoldDB" id="A0A075GFM8"/>
<keyword evidence="1 3" id="KW-0808">Transferase</keyword>
<dbReference type="GO" id="GO:0004781">
    <property type="term" value="F:sulfate adenylyltransferase (ATP) activity"/>
    <property type="evidence" value="ECO:0007669"/>
    <property type="project" value="TreeGrafter"/>
</dbReference>
<dbReference type="GO" id="GO:0004020">
    <property type="term" value="F:adenylylsulfate kinase activity"/>
    <property type="evidence" value="ECO:0007669"/>
    <property type="project" value="UniProtKB-EC"/>
</dbReference>
<accession>A0A075GFM8</accession>
<dbReference type="PANTHER" id="PTHR42700:SF1">
    <property type="entry name" value="SULFATE ADENYLYLTRANSFERASE"/>
    <property type="match status" value="1"/>
</dbReference>
<keyword evidence="3" id="KW-0418">Kinase</keyword>
<dbReference type="InterPro" id="IPR050512">
    <property type="entry name" value="Sulf_AdTrans/APS_kinase"/>
</dbReference>
<dbReference type="EC" id="2.7.1.25" evidence="3"/>